<dbReference type="GO" id="GO:0019748">
    <property type="term" value="P:secondary metabolic process"/>
    <property type="evidence" value="ECO:0007669"/>
    <property type="project" value="TreeGrafter"/>
</dbReference>
<dbReference type="InterPro" id="IPR042099">
    <property type="entry name" value="ANL_N_sf"/>
</dbReference>
<dbReference type="Gene3D" id="3.40.50.980">
    <property type="match status" value="1"/>
</dbReference>
<dbReference type="InterPro" id="IPR000873">
    <property type="entry name" value="AMP-dep_synth/lig_dom"/>
</dbReference>
<dbReference type="Gene3D" id="3.40.50.12780">
    <property type="entry name" value="N-terminal domain of ligase-like"/>
    <property type="match status" value="1"/>
</dbReference>
<dbReference type="InterPro" id="IPR045851">
    <property type="entry name" value="AMP-bd_C_sf"/>
</dbReference>
<gene>
    <name evidence="5" type="ORF">K437DRAFT_276432</name>
</gene>
<dbReference type="PANTHER" id="PTHR24096:SF149">
    <property type="entry name" value="AMP-BINDING DOMAIN-CONTAINING PROTEIN-RELATED"/>
    <property type="match status" value="1"/>
</dbReference>
<dbReference type="Gene3D" id="3.30.300.30">
    <property type="match status" value="1"/>
</dbReference>
<evidence type="ECO:0000259" key="4">
    <source>
        <dbReference type="Pfam" id="PF13193"/>
    </source>
</evidence>
<keyword evidence="6" id="KW-1185">Reference proteome</keyword>
<dbReference type="InterPro" id="IPR025110">
    <property type="entry name" value="AMP-bd_C"/>
</dbReference>
<dbReference type="EMBL" id="JMSN01000128">
    <property type="protein sequence ID" value="KDN37925.1"/>
    <property type="molecule type" value="Genomic_DNA"/>
</dbReference>
<feature type="domain" description="AMP-binding enzyme C-terminal" evidence="4">
    <location>
        <begin position="625"/>
        <end position="719"/>
    </location>
</feature>
<dbReference type="RefSeq" id="XP_013240531.1">
    <property type="nucleotide sequence ID" value="XM_013385077.1"/>
</dbReference>
<dbReference type="InParanoid" id="A0A066VH90"/>
<proteinExistence type="inferred from homology"/>
<comment type="caution">
    <text evidence="5">The sequence shown here is derived from an EMBL/GenBank/DDBJ whole genome shotgun (WGS) entry which is preliminary data.</text>
</comment>
<evidence type="ECO:0000256" key="2">
    <source>
        <dbReference type="ARBA" id="ARBA00022598"/>
    </source>
</evidence>
<reference evidence="5 6" key="1">
    <citation type="submission" date="2014-05" db="EMBL/GenBank/DDBJ databases">
        <title>Draft genome sequence of a rare smut relative, Tilletiaria anomala UBC 951.</title>
        <authorList>
            <consortium name="DOE Joint Genome Institute"/>
            <person name="Toome M."/>
            <person name="Kuo A."/>
            <person name="Henrissat B."/>
            <person name="Lipzen A."/>
            <person name="Tritt A."/>
            <person name="Yoshinaga Y."/>
            <person name="Zane M."/>
            <person name="Barry K."/>
            <person name="Grigoriev I.V."/>
            <person name="Spatafora J.W."/>
            <person name="Aimea M.C."/>
        </authorList>
    </citation>
    <scope>NUCLEOTIDE SEQUENCE [LARGE SCALE GENOMIC DNA]</scope>
    <source>
        <strain evidence="5 6">UBC 951</strain>
    </source>
</reference>
<evidence type="ECO:0000313" key="5">
    <source>
        <dbReference type="EMBL" id="KDN37925.1"/>
    </source>
</evidence>
<protein>
    <submittedName>
        <fullName evidence="5">Acetyl-CoA synthetase-like protein</fullName>
    </submittedName>
</protein>
<dbReference type="OrthoDB" id="6509636at2759"/>
<evidence type="ECO:0000256" key="1">
    <source>
        <dbReference type="ARBA" id="ARBA00006432"/>
    </source>
</evidence>
<dbReference type="Pfam" id="PF13193">
    <property type="entry name" value="AMP-binding_C"/>
    <property type="match status" value="1"/>
</dbReference>
<dbReference type="OMA" id="RYKWLVG"/>
<dbReference type="InterPro" id="IPR020845">
    <property type="entry name" value="AMP-binding_CS"/>
</dbReference>
<name>A0A066VH90_TILAU</name>
<dbReference type="GO" id="GO:0016405">
    <property type="term" value="F:CoA-ligase activity"/>
    <property type="evidence" value="ECO:0007669"/>
    <property type="project" value="TreeGrafter"/>
</dbReference>
<accession>A0A066VH90</accession>
<dbReference type="PROSITE" id="PS00455">
    <property type="entry name" value="AMP_BINDING"/>
    <property type="match status" value="1"/>
</dbReference>
<organism evidence="5 6">
    <name type="scientific">Tilletiaria anomala (strain ATCC 24038 / CBS 436.72 / UBC 951)</name>
    <dbReference type="NCBI Taxonomy" id="1037660"/>
    <lineage>
        <taxon>Eukaryota</taxon>
        <taxon>Fungi</taxon>
        <taxon>Dikarya</taxon>
        <taxon>Basidiomycota</taxon>
        <taxon>Ustilaginomycotina</taxon>
        <taxon>Exobasidiomycetes</taxon>
        <taxon>Georgefischeriales</taxon>
        <taxon>Tilletiariaceae</taxon>
        <taxon>Tilletiaria</taxon>
    </lineage>
</organism>
<keyword evidence="2" id="KW-0436">Ligase</keyword>
<dbReference type="AlphaFoldDB" id="A0A066VH90"/>
<comment type="similarity">
    <text evidence="1">Belongs to the ATP-dependent AMP-binding enzyme family.</text>
</comment>
<dbReference type="STRING" id="1037660.A0A066VH90"/>
<dbReference type="SUPFAM" id="SSF56801">
    <property type="entry name" value="Acetyl-CoA synthetase-like"/>
    <property type="match status" value="1"/>
</dbReference>
<dbReference type="Pfam" id="PF00501">
    <property type="entry name" value="AMP-binding"/>
    <property type="match status" value="1"/>
</dbReference>
<feature type="domain" description="AMP-dependent synthetase/ligase" evidence="3">
    <location>
        <begin position="111"/>
        <end position="481"/>
    </location>
</feature>
<dbReference type="PANTHER" id="PTHR24096">
    <property type="entry name" value="LONG-CHAIN-FATTY-ACID--COA LIGASE"/>
    <property type="match status" value="1"/>
</dbReference>
<evidence type="ECO:0000313" key="6">
    <source>
        <dbReference type="Proteomes" id="UP000027361"/>
    </source>
</evidence>
<dbReference type="Proteomes" id="UP000027361">
    <property type="component" value="Unassembled WGS sequence"/>
</dbReference>
<evidence type="ECO:0000259" key="3">
    <source>
        <dbReference type="Pfam" id="PF00501"/>
    </source>
</evidence>
<sequence length="753" mass="81952">MVTRISDSEWHGEDIPYVKQGNLTSLLFSSPFSHLPNTDPDRFPDWTFDGHEIPPHCLFLVHDGTHASVTHERAYHDILRVARSFHELIGKQPAPFPATHRGTKRTAVWSPETTVLLHIPNCLAFPILLLGATAAKCTVSPISTHLQVPEIAYLLAYARPHVIITTKGASEGEGRIRAALQSIIDRPEPVGEVTAEEGQRWAIELAHTWDRSAKQSTLQRGETLPFAQQRVWLVDLARTVDYYGTNTNAAGIPAATLDKRDWTNLLRPIGPTHRLPFQIEVMQQDELEARAAVLLWSSGTTGKSKGVLLSHQALMAEVYSQWSAKLSTGVYRGAYGGGERWVALAPWCHIYGLATFLLSAIATGATIILPPTPEFHLETYCRLLEKYRVTFAHIAPGVVVALRNSPLLDQDSSKNGRAIDFSSVKGFGTGGAPIPSRICLDVCERSGGKYVHMGYGSTETGGAAYTVCPSIPAEQQTGSSPGSSRHAALASMFNWGSTGVPLANKMIRICPAEGATSDSVQARYEEYRLAADKVREAGGRAPSSYCAPGEIQIKGPVLLLGYLSGVSSSIGSAIDAKLTRGAFTADGWYKTGDEGVFDAHGNLWITGRIKELIKTKGGFQCSPPEVEACFAQHPAVADVACVGIYDPQDAAEFPLLYVVPKDVSLLPQEGAAAEDAEAEAKRVELVRDLAHFCVDRLTFYKWPKAYSFIPVIIKNPGGKILRKDLQALQTKRYVAPRHRQRTSTSSLGTSAKL</sequence>
<dbReference type="GeneID" id="25266725"/>
<dbReference type="HOGENOM" id="CLU_000022_59_2_1"/>